<evidence type="ECO:0000256" key="2">
    <source>
        <dbReference type="ARBA" id="ARBA00022833"/>
    </source>
</evidence>
<evidence type="ECO:0000256" key="4">
    <source>
        <dbReference type="PROSITE-ProRule" id="PRU00125"/>
    </source>
</evidence>
<keyword evidence="8" id="KW-1185">Reference proteome</keyword>
<dbReference type="Proteomes" id="UP001291926">
    <property type="component" value="Unassembled WGS sequence"/>
</dbReference>
<evidence type="ECO:0000256" key="5">
    <source>
        <dbReference type="SAM" id="MobiDB-lite"/>
    </source>
</evidence>
<reference evidence="7 8" key="1">
    <citation type="journal article" date="2023" name="bioRxiv">
        <title>Genome report: Whole genome sequence and annotation of Penstemon davidsonii.</title>
        <authorList>
            <person name="Ostevik K.L."/>
            <person name="Alabady M."/>
            <person name="Zhang M."/>
            <person name="Rausher M.D."/>
        </authorList>
    </citation>
    <scope>NUCLEOTIDE SEQUENCE [LARGE SCALE GENOMIC DNA]</scope>
    <source>
        <strain evidence="7">DNT005</strain>
        <tissue evidence="7">Whole leaf</tissue>
    </source>
</reference>
<proteinExistence type="predicted"/>
<organism evidence="7 8">
    <name type="scientific">Penstemon davidsonii</name>
    <dbReference type="NCBI Taxonomy" id="160366"/>
    <lineage>
        <taxon>Eukaryota</taxon>
        <taxon>Viridiplantae</taxon>
        <taxon>Streptophyta</taxon>
        <taxon>Embryophyta</taxon>
        <taxon>Tracheophyta</taxon>
        <taxon>Spermatophyta</taxon>
        <taxon>Magnoliopsida</taxon>
        <taxon>eudicotyledons</taxon>
        <taxon>Gunneridae</taxon>
        <taxon>Pentapetalae</taxon>
        <taxon>asterids</taxon>
        <taxon>lamiids</taxon>
        <taxon>Lamiales</taxon>
        <taxon>Plantaginaceae</taxon>
        <taxon>Cheloneae</taxon>
        <taxon>Penstemon</taxon>
    </lineage>
</organism>
<dbReference type="Pfam" id="PF00412">
    <property type="entry name" value="LIM"/>
    <property type="match status" value="1"/>
</dbReference>
<name>A0ABR0DEL0_9LAMI</name>
<dbReference type="CDD" id="cd09440">
    <property type="entry name" value="LIM1_SF3"/>
    <property type="match status" value="1"/>
</dbReference>
<feature type="domain" description="LIM zinc-binding" evidence="6">
    <location>
        <begin position="49"/>
        <end position="109"/>
    </location>
</feature>
<sequence length="265" mass="29544">MIILTKWKGNNSWVSVFTGEFGKPRSIVFIWVKRKRKKKKIMSFTGTLEKCKACEKTVYPVEVLSADGISYHKSCFKCSHCKGTLMLSNYSSMEGVLYCKPHFEQLFKETGNFSKNFQSPAKSAEKLTLEPRSPSKAAGMFSGTQDKCATCGKTAYPLEKNHLSYINLRPSPTEPGRQATAPRRLETDLPPKGKQASGGSCLPTGRRLTIARALRQRLGEQLTPAARTPRRFTIARAPGLRLGDEAARPRRAIFAWATPRQLTIA</sequence>
<gene>
    <name evidence="7" type="ORF">RD792_006108</name>
</gene>
<feature type="region of interest" description="Disordered" evidence="5">
    <location>
        <begin position="168"/>
        <end position="203"/>
    </location>
</feature>
<evidence type="ECO:0000256" key="3">
    <source>
        <dbReference type="ARBA" id="ARBA00023038"/>
    </source>
</evidence>
<evidence type="ECO:0000313" key="7">
    <source>
        <dbReference type="EMBL" id="KAK4487286.1"/>
    </source>
</evidence>
<dbReference type="PROSITE" id="PS00478">
    <property type="entry name" value="LIM_DOMAIN_1"/>
    <property type="match status" value="1"/>
</dbReference>
<dbReference type="Gene3D" id="2.10.110.10">
    <property type="entry name" value="Cysteine Rich Protein"/>
    <property type="match status" value="1"/>
</dbReference>
<dbReference type="SUPFAM" id="SSF57716">
    <property type="entry name" value="Glucocorticoid receptor-like (DNA-binding domain)"/>
    <property type="match status" value="2"/>
</dbReference>
<comment type="caution">
    <text evidence="7">The sequence shown here is derived from an EMBL/GenBank/DDBJ whole genome shotgun (WGS) entry which is preliminary data.</text>
</comment>
<dbReference type="PANTHER" id="PTHR24206">
    <property type="entry name" value="OS06G0237300 PROTEIN"/>
    <property type="match status" value="1"/>
</dbReference>
<dbReference type="PROSITE" id="PS50023">
    <property type="entry name" value="LIM_DOMAIN_2"/>
    <property type="match status" value="1"/>
</dbReference>
<keyword evidence="2 4" id="KW-0862">Zinc</keyword>
<evidence type="ECO:0000259" key="6">
    <source>
        <dbReference type="PROSITE" id="PS50023"/>
    </source>
</evidence>
<keyword evidence="1 4" id="KW-0479">Metal-binding</keyword>
<evidence type="ECO:0000313" key="8">
    <source>
        <dbReference type="Proteomes" id="UP001291926"/>
    </source>
</evidence>
<dbReference type="EMBL" id="JAYDYQ010002087">
    <property type="protein sequence ID" value="KAK4487286.1"/>
    <property type="molecule type" value="Genomic_DNA"/>
</dbReference>
<accession>A0ABR0DEL0</accession>
<dbReference type="InterPro" id="IPR001781">
    <property type="entry name" value="Znf_LIM"/>
</dbReference>
<dbReference type="SMART" id="SM00132">
    <property type="entry name" value="LIM"/>
    <property type="match status" value="1"/>
</dbReference>
<keyword evidence="3 4" id="KW-0440">LIM domain</keyword>
<protein>
    <recommendedName>
        <fullName evidence="6">LIM zinc-binding domain-containing protein</fullName>
    </recommendedName>
</protein>
<evidence type="ECO:0000256" key="1">
    <source>
        <dbReference type="ARBA" id="ARBA00022723"/>
    </source>
</evidence>